<feature type="transmembrane region" description="Helical" evidence="6">
    <location>
        <begin position="130"/>
        <end position="150"/>
    </location>
</feature>
<feature type="transmembrane region" description="Helical" evidence="6">
    <location>
        <begin position="276"/>
        <end position="298"/>
    </location>
</feature>
<dbReference type="GO" id="GO:0016020">
    <property type="term" value="C:membrane"/>
    <property type="evidence" value="ECO:0007669"/>
    <property type="project" value="UniProtKB-SubCell"/>
</dbReference>
<dbReference type="Pfam" id="PF03741">
    <property type="entry name" value="TerC"/>
    <property type="match status" value="1"/>
</dbReference>
<feature type="transmembrane region" description="Helical" evidence="6">
    <location>
        <begin position="193"/>
        <end position="217"/>
    </location>
</feature>
<proteinExistence type="inferred from homology"/>
<feature type="transmembrane region" description="Helical" evidence="6">
    <location>
        <begin position="223"/>
        <end position="240"/>
    </location>
</feature>
<feature type="transmembrane region" description="Helical" evidence="6">
    <location>
        <begin position="6"/>
        <end position="25"/>
    </location>
</feature>
<evidence type="ECO:0000256" key="5">
    <source>
        <dbReference type="ARBA" id="ARBA00023136"/>
    </source>
</evidence>
<dbReference type="NCBIfam" id="TIGR03718">
    <property type="entry name" value="R_switched_Alx"/>
    <property type="match status" value="1"/>
</dbReference>
<reference evidence="7" key="1">
    <citation type="submission" date="2024-01" db="EMBL/GenBank/DDBJ databases">
        <title>Sequencing the genomes of a sandfly, Sergentomyia squamirostris, and its two endosymbionts.</title>
        <authorList>
            <person name="Itokawa K."/>
            <person name="Sanjoba C."/>
        </authorList>
    </citation>
    <scope>NUCLEOTIDE SEQUENCE</scope>
    <source>
        <strain evidence="7">RiSSQ</strain>
    </source>
</reference>
<dbReference type="PANTHER" id="PTHR30238:SF0">
    <property type="entry name" value="THYLAKOID MEMBRANE PROTEIN TERC, CHLOROPLASTIC"/>
    <property type="match status" value="1"/>
</dbReference>
<dbReference type="InterPro" id="IPR005496">
    <property type="entry name" value="Integral_membrane_TerC"/>
</dbReference>
<sequence>MEGILTWVVFCTVIAGLLIYDLGFASQENKVMSFRQTIYFSLFYLIIACLFGIFIFFDMGGEKAREYYTCFFIEKAMSLDNIFIILMVFQFFSIPLIYQHRILFLGILGVIVFRAIIIYLGVIVISKFSWLLYIFAAILIVTGIKTFYIAKKSFKVEESYIYRILQKYFNLTPKISGYKFFVKTNNRLSITPLLASLIIIEIMDIVFAIDSIPAIFAITKDPYIIYTSNIFAILGLRALFLCLANIVEQFSYIKYSLALILIFIGIKIFAEHFIEIPSYAALAMTITLLLFGIIASIIRKRSVY</sequence>
<evidence type="ECO:0000313" key="7">
    <source>
        <dbReference type="EMBL" id="BFD46666.1"/>
    </source>
</evidence>
<feature type="transmembrane region" description="Helical" evidence="6">
    <location>
        <begin position="252"/>
        <end position="270"/>
    </location>
</feature>
<keyword evidence="3 6" id="KW-0812">Transmembrane</keyword>
<evidence type="ECO:0000256" key="1">
    <source>
        <dbReference type="ARBA" id="ARBA00004141"/>
    </source>
</evidence>
<evidence type="ECO:0000256" key="2">
    <source>
        <dbReference type="ARBA" id="ARBA00007511"/>
    </source>
</evidence>
<feature type="transmembrane region" description="Helical" evidence="6">
    <location>
        <begin position="77"/>
        <end position="98"/>
    </location>
</feature>
<evidence type="ECO:0000256" key="6">
    <source>
        <dbReference type="SAM" id="Phobius"/>
    </source>
</evidence>
<comment type="subcellular location">
    <subcellularLocation>
        <location evidence="1">Membrane</location>
        <topology evidence="1">Multi-pass membrane protein</topology>
    </subcellularLocation>
</comment>
<organism evidence="7">
    <name type="scientific">Candidatus Tisiphia endosymbiont of Sergentomyia squamirostris</name>
    <dbReference type="NCBI Taxonomy" id="3113639"/>
    <lineage>
        <taxon>Bacteria</taxon>
        <taxon>Pseudomonadati</taxon>
        <taxon>Pseudomonadota</taxon>
        <taxon>Alphaproteobacteria</taxon>
        <taxon>Rickettsiales</taxon>
        <taxon>Rickettsiaceae</taxon>
        <taxon>Rickettsieae</taxon>
        <taxon>Candidatus Tisiphia</taxon>
    </lineage>
</organism>
<gene>
    <name evidence="7" type="ORF">DMENIID0002_13120</name>
</gene>
<dbReference type="AlphaFoldDB" id="A0AAT9GA11"/>
<evidence type="ECO:0000256" key="4">
    <source>
        <dbReference type="ARBA" id="ARBA00022989"/>
    </source>
</evidence>
<evidence type="ECO:0000256" key="3">
    <source>
        <dbReference type="ARBA" id="ARBA00022692"/>
    </source>
</evidence>
<keyword evidence="4 6" id="KW-1133">Transmembrane helix</keyword>
<accession>A0AAT9GA11</accession>
<dbReference type="PANTHER" id="PTHR30238">
    <property type="entry name" value="MEMBRANE BOUND PREDICTED REDOX MODULATOR"/>
    <property type="match status" value="1"/>
</dbReference>
<feature type="transmembrane region" description="Helical" evidence="6">
    <location>
        <begin position="103"/>
        <end position="124"/>
    </location>
</feature>
<comment type="similarity">
    <text evidence="2">Belongs to the TerC family.</text>
</comment>
<feature type="transmembrane region" description="Helical" evidence="6">
    <location>
        <begin position="37"/>
        <end position="57"/>
    </location>
</feature>
<dbReference type="EMBL" id="AP029170">
    <property type="protein sequence ID" value="BFD46666.1"/>
    <property type="molecule type" value="Genomic_DNA"/>
</dbReference>
<name>A0AAT9GA11_9RICK</name>
<keyword evidence="5 6" id="KW-0472">Membrane</keyword>
<protein>
    <submittedName>
        <fullName evidence="7">TerC/Alx family metal homeostasis membrane protein</fullName>
    </submittedName>
</protein>
<dbReference type="InterPro" id="IPR022369">
    <property type="entry name" value="Integral_membrane_TerC_rswitch"/>
</dbReference>